<organism evidence="2 3">
    <name type="scientific">Phialemonium thermophilum</name>
    <dbReference type="NCBI Taxonomy" id="223376"/>
    <lineage>
        <taxon>Eukaryota</taxon>
        <taxon>Fungi</taxon>
        <taxon>Dikarya</taxon>
        <taxon>Ascomycota</taxon>
        <taxon>Pezizomycotina</taxon>
        <taxon>Sordariomycetes</taxon>
        <taxon>Sordariomycetidae</taxon>
        <taxon>Cephalothecales</taxon>
        <taxon>Cephalothecaceae</taxon>
        <taxon>Phialemonium</taxon>
    </lineage>
</organism>
<gene>
    <name evidence="2" type="ORF">VTK73DRAFT_1742</name>
</gene>
<feature type="compositionally biased region" description="Low complexity" evidence="1">
    <location>
        <begin position="47"/>
        <end position="62"/>
    </location>
</feature>
<feature type="region of interest" description="Disordered" evidence="1">
    <location>
        <begin position="1"/>
        <end position="67"/>
    </location>
</feature>
<comment type="caution">
    <text evidence="2">The sequence shown here is derived from an EMBL/GenBank/DDBJ whole genome shotgun (WGS) entry which is preliminary data.</text>
</comment>
<keyword evidence="3" id="KW-1185">Reference proteome</keyword>
<feature type="compositionally biased region" description="Pro residues" evidence="1">
    <location>
        <begin position="35"/>
        <end position="46"/>
    </location>
</feature>
<proteinExistence type="predicted"/>
<reference evidence="2 3" key="1">
    <citation type="journal article" date="2024" name="Commun. Biol.">
        <title>Comparative genomic analysis of thermophilic fungi reveals convergent evolutionary adaptations and gene losses.</title>
        <authorList>
            <person name="Steindorff A.S."/>
            <person name="Aguilar-Pontes M.V."/>
            <person name="Robinson A.J."/>
            <person name="Andreopoulos B."/>
            <person name="LaButti K."/>
            <person name="Kuo A."/>
            <person name="Mondo S."/>
            <person name="Riley R."/>
            <person name="Otillar R."/>
            <person name="Haridas S."/>
            <person name="Lipzen A."/>
            <person name="Grimwood J."/>
            <person name="Schmutz J."/>
            <person name="Clum A."/>
            <person name="Reid I.D."/>
            <person name="Moisan M.C."/>
            <person name="Butler G."/>
            <person name="Nguyen T.T.M."/>
            <person name="Dewar K."/>
            <person name="Conant G."/>
            <person name="Drula E."/>
            <person name="Henrissat B."/>
            <person name="Hansel C."/>
            <person name="Singer S."/>
            <person name="Hutchinson M.I."/>
            <person name="de Vries R.P."/>
            <person name="Natvig D.O."/>
            <person name="Powell A.J."/>
            <person name="Tsang A."/>
            <person name="Grigoriev I.V."/>
        </authorList>
    </citation>
    <scope>NUCLEOTIDE SEQUENCE [LARGE SCALE GENOMIC DNA]</scope>
    <source>
        <strain evidence="2 3">ATCC 24622</strain>
    </source>
</reference>
<sequence>MRTPKTKAPVAPLPPASSPSPTTAAAAVLLATSPPFLPPAPSPSAPSEPSSPSAAAAAAAPPLARPRVKWWEKRQNAAVRKAAAGRVQGKRDRKALKAAQAAVKVTTLGFD</sequence>
<evidence type="ECO:0000256" key="1">
    <source>
        <dbReference type="SAM" id="MobiDB-lite"/>
    </source>
</evidence>
<dbReference type="EMBL" id="JAZHXJ010001448">
    <property type="protein sequence ID" value="KAL1844810.1"/>
    <property type="molecule type" value="Genomic_DNA"/>
</dbReference>
<evidence type="ECO:0000313" key="3">
    <source>
        <dbReference type="Proteomes" id="UP001586593"/>
    </source>
</evidence>
<name>A0ABR3VT02_9PEZI</name>
<dbReference type="Proteomes" id="UP001586593">
    <property type="component" value="Unassembled WGS sequence"/>
</dbReference>
<evidence type="ECO:0000313" key="2">
    <source>
        <dbReference type="EMBL" id="KAL1844810.1"/>
    </source>
</evidence>
<accession>A0ABR3VT02</accession>
<feature type="compositionally biased region" description="Low complexity" evidence="1">
    <location>
        <begin position="19"/>
        <end position="34"/>
    </location>
</feature>
<protein>
    <submittedName>
        <fullName evidence="2">Uncharacterized protein</fullName>
    </submittedName>
</protein>